<dbReference type="Proteomes" id="UP000239203">
    <property type="component" value="Unassembled WGS sequence"/>
</dbReference>
<evidence type="ECO:0008006" key="4">
    <source>
        <dbReference type="Google" id="ProtNLM"/>
    </source>
</evidence>
<dbReference type="EMBL" id="PTIX01000022">
    <property type="protein sequence ID" value="PPK64109.1"/>
    <property type="molecule type" value="Genomic_DNA"/>
</dbReference>
<organism evidence="2 3">
    <name type="scientific">Actinokineospora auranticolor</name>
    <dbReference type="NCBI Taxonomy" id="155976"/>
    <lineage>
        <taxon>Bacteria</taxon>
        <taxon>Bacillati</taxon>
        <taxon>Actinomycetota</taxon>
        <taxon>Actinomycetes</taxon>
        <taxon>Pseudonocardiales</taxon>
        <taxon>Pseudonocardiaceae</taxon>
        <taxon>Actinokineospora</taxon>
    </lineage>
</organism>
<protein>
    <recommendedName>
        <fullName evidence="4">Dynamin family protein</fullName>
    </recommendedName>
</protein>
<comment type="caution">
    <text evidence="2">The sequence shown here is derived from an EMBL/GenBank/DDBJ whole genome shotgun (WGS) entry which is preliminary data.</text>
</comment>
<proteinExistence type="predicted"/>
<evidence type="ECO:0000256" key="1">
    <source>
        <dbReference type="SAM" id="MobiDB-lite"/>
    </source>
</evidence>
<feature type="region of interest" description="Disordered" evidence="1">
    <location>
        <begin position="1"/>
        <end position="46"/>
    </location>
</feature>
<evidence type="ECO:0000313" key="3">
    <source>
        <dbReference type="Proteomes" id="UP000239203"/>
    </source>
</evidence>
<keyword evidence="3" id="KW-1185">Reference proteome</keyword>
<feature type="compositionally biased region" description="Polar residues" evidence="1">
    <location>
        <begin position="35"/>
        <end position="46"/>
    </location>
</feature>
<name>A0A2S6GFV0_9PSEU</name>
<sequence>MALGRRGEWDLSRTRSPPSCGPGGNTCAACAPRSSPGTARTRPSTPASAITHLAEAPHPPGGSSDAADRLTALPVANARAGVTDVLGQPGRVATGVGRTTVTIGVSGSARVGKSSLLQSTSGLADAQLPTGSGIPVTAVRSRIHHVVGRRRAVLEPHTCTGFRAAHPRPRHAALGLPDAPTGVAEFRAWRYPAPGERAHAAAAHPTLLNDLREIQATLPSYVDFLDRGGGPFELDGDEFDRLREYVTYPVVAAKRAGDPPCKHLAVRDNRIECAFPHPDLAAIGGCDLPGIGEITLDADRHHVTGLRHEVDVVLLVKRAVEGMAYRGDADARAVTLLNTGDGTPTLVANPRDDVTRKLNEGSADLHLQVLEADAANRQADGEDPAYAGAVDAVHEDVLAWVRNGLGVGREQWCRDALRSAIRDDGGAAFTGRELNRVRVELSTRFAALDRFFHDRVELVWQQAVTGLATEGELRDLLDDRTGAAALRHLADLAGDAAEPCAVTRAALDDLLGPRLDYRTQLHPRVRPELDGLHLQVADDRGGATVQIAVPSTPDGVAELFRIVSELAEQATFRIRGALLREAALPGQVLFAAVEQFDDTLIRSGDAHREIRQLARSYRDRLWPAEFDELDGANARVAGAAAAADLRGYDR</sequence>
<dbReference type="AlphaFoldDB" id="A0A2S6GFV0"/>
<gene>
    <name evidence="2" type="ORF">CLV40_122100</name>
</gene>
<accession>A0A2S6GFV0</accession>
<evidence type="ECO:0000313" key="2">
    <source>
        <dbReference type="EMBL" id="PPK64109.1"/>
    </source>
</evidence>
<feature type="compositionally biased region" description="Basic and acidic residues" evidence="1">
    <location>
        <begin position="1"/>
        <end position="13"/>
    </location>
</feature>
<reference evidence="2 3" key="1">
    <citation type="submission" date="2018-02" db="EMBL/GenBank/DDBJ databases">
        <title>Genomic Encyclopedia of Archaeal and Bacterial Type Strains, Phase II (KMG-II): from individual species to whole genera.</title>
        <authorList>
            <person name="Goeker M."/>
        </authorList>
    </citation>
    <scope>NUCLEOTIDE SEQUENCE [LARGE SCALE GENOMIC DNA]</scope>
    <source>
        <strain evidence="2 3">YU 961-1</strain>
    </source>
</reference>